<evidence type="ECO:0000256" key="5">
    <source>
        <dbReference type="ARBA" id="ARBA00022475"/>
    </source>
</evidence>
<protein>
    <recommendedName>
        <fullName evidence="3">Flagellar FliJ protein</fullName>
    </recommendedName>
</protein>
<dbReference type="EMBL" id="CADCUF010000050">
    <property type="protein sequence ID" value="CAA9322034.1"/>
    <property type="molecule type" value="Genomic_DNA"/>
</dbReference>
<accession>A0A6J4L3H5</accession>
<evidence type="ECO:0000256" key="10">
    <source>
        <dbReference type="ARBA" id="ARBA00023225"/>
    </source>
</evidence>
<dbReference type="GO" id="GO:0015031">
    <property type="term" value="P:protein transport"/>
    <property type="evidence" value="ECO:0007669"/>
    <property type="project" value="UniProtKB-KW"/>
</dbReference>
<keyword evidence="4" id="KW-0813">Transport</keyword>
<evidence type="ECO:0000313" key="11">
    <source>
        <dbReference type="EMBL" id="CAA9322034.1"/>
    </source>
</evidence>
<comment type="subcellular location">
    <subcellularLocation>
        <location evidence="1">Cell membrane</location>
        <topology evidence="1">Peripheral membrane protein</topology>
        <orientation evidence="1">Cytoplasmic side</orientation>
    </subcellularLocation>
</comment>
<proteinExistence type="inferred from homology"/>
<name>A0A6J4L3H5_9ACTN</name>
<dbReference type="GO" id="GO:0044781">
    <property type="term" value="P:bacterial-type flagellum organization"/>
    <property type="evidence" value="ECO:0007669"/>
    <property type="project" value="UniProtKB-KW"/>
</dbReference>
<sequence>MSTATSRGRDRGLHAVARVREVRERDSRAGLLQSLSNVRTREAELAGCEQALAEASQRPFGSLGEYAVARQFLDATAHAVLEAQRRLTASNTVATEARHRWQADKTRVRAIEHLLEVRAERARADALRAEAREIDDIVGGRRSGQGRQDEGGLA</sequence>
<keyword evidence="9" id="KW-0472">Membrane</keyword>
<evidence type="ECO:0000256" key="7">
    <source>
        <dbReference type="ARBA" id="ARBA00022795"/>
    </source>
</evidence>
<keyword evidence="6" id="KW-0145">Chemotaxis</keyword>
<reference evidence="11" key="1">
    <citation type="submission" date="2020-02" db="EMBL/GenBank/DDBJ databases">
        <authorList>
            <person name="Meier V. D."/>
        </authorList>
    </citation>
    <scope>NUCLEOTIDE SEQUENCE</scope>
    <source>
        <strain evidence="11">AVDCRST_MAG24</strain>
    </source>
</reference>
<dbReference type="GO" id="GO:0071973">
    <property type="term" value="P:bacterial-type flagellum-dependent cell motility"/>
    <property type="evidence" value="ECO:0007669"/>
    <property type="project" value="InterPro"/>
</dbReference>
<evidence type="ECO:0000256" key="1">
    <source>
        <dbReference type="ARBA" id="ARBA00004413"/>
    </source>
</evidence>
<keyword evidence="8" id="KW-0653">Protein transport</keyword>
<evidence type="ECO:0000256" key="6">
    <source>
        <dbReference type="ARBA" id="ARBA00022500"/>
    </source>
</evidence>
<keyword evidence="5" id="KW-1003">Cell membrane</keyword>
<keyword evidence="10" id="KW-1006">Bacterial flagellum protein export</keyword>
<evidence type="ECO:0000256" key="8">
    <source>
        <dbReference type="ARBA" id="ARBA00022927"/>
    </source>
</evidence>
<dbReference type="InterPro" id="IPR053716">
    <property type="entry name" value="Flag_assembly_chemotaxis_eff"/>
</dbReference>
<evidence type="ECO:0000256" key="4">
    <source>
        <dbReference type="ARBA" id="ARBA00022448"/>
    </source>
</evidence>
<dbReference type="GO" id="GO:0006935">
    <property type="term" value="P:chemotaxis"/>
    <property type="evidence" value="ECO:0007669"/>
    <property type="project" value="UniProtKB-KW"/>
</dbReference>
<dbReference type="Gene3D" id="1.10.287.1700">
    <property type="match status" value="1"/>
</dbReference>
<gene>
    <name evidence="11" type="ORF">AVDCRST_MAG24-386</name>
</gene>
<keyword evidence="7" id="KW-1005">Bacterial flagellum biogenesis</keyword>
<dbReference type="InterPro" id="IPR012823">
    <property type="entry name" value="Flagell_FliJ"/>
</dbReference>
<dbReference type="Pfam" id="PF02050">
    <property type="entry name" value="FliJ"/>
    <property type="match status" value="1"/>
</dbReference>
<dbReference type="GO" id="GO:0005886">
    <property type="term" value="C:plasma membrane"/>
    <property type="evidence" value="ECO:0007669"/>
    <property type="project" value="UniProtKB-SubCell"/>
</dbReference>
<dbReference type="AlphaFoldDB" id="A0A6J4L3H5"/>
<organism evidence="11">
    <name type="scientific">uncultured Nocardioidaceae bacterium</name>
    <dbReference type="NCBI Taxonomy" id="253824"/>
    <lineage>
        <taxon>Bacteria</taxon>
        <taxon>Bacillati</taxon>
        <taxon>Actinomycetota</taxon>
        <taxon>Actinomycetes</taxon>
        <taxon>Propionibacteriales</taxon>
        <taxon>Nocardioidaceae</taxon>
        <taxon>environmental samples</taxon>
    </lineage>
</organism>
<dbReference type="GO" id="GO:0009288">
    <property type="term" value="C:bacterial-type flagellum"/>
    <property type="evidence" value="ECO:0007669"/>
    <property type="project" value="InterPro"/>
</dbReference>
<evidence type="ECO:0000256" key="3">
    <source>
        <dbReference type="ARBA" id="ARBA00020392"/>
    </source>
</evidence>
<comment type="similarity">
    <text evidence="2">Belongs to the FliJ family.</text>
</comment>
<evidence type="ECO:0000256" key="9">
    <source>
        <dbReference type="ARBA" id="ARBA00023136"/>
    </source>
</evidence>
<evidence type="ECO:0000256" key="2">
    <source>
        <dbReference type="ARBA" id="ARBA00010004"/>
    </source>
</evidence>